<sequence>MKMVEKDLREGLLLGIGNPLLDISAVVDMAFVEKYGMKPNDAILATDKHQTLYKELINNYKAEYTAGGSVQNALRVAQWVLEKPEITTFFGCVGKDDYSKILERKARECGVNVQYQYCDNEPTGTCAVLITGKERSLCANLAAANHFTSEHVHKPENKKYIEIAKFYYISGFFLTVNPATVQEVANHALANDRMFVMNLSAPFVPQFYMKPLMDAMPYVDILFGNETEAATFAKEQNFGTDDLKKIALMICDLPKHNKNRLRVCIITQGENPVIMASNGAVKEFPAIQLPPEKVVDTNGAGDAFAGGFLAQLVLGRNYDDCVKCGIRTATEIIQRSGCTY</sequence>
<evidence type="ECO:0000256" key="6">
    <source>
        <dbReference type="ARBA" id="ARBA00022741"/>
    </source>
</evidence>
<keyword evidence="11" id="KW-0539">Nucleus</keyword>
<evidence type="ECO:0000313" key="17">
    <source>
        <dbReference type="RefSeq" id="XP_025829836.1"/>
    </source>
</evidence>
<protein>
    <recommendedName>
        <fullName evidence="3 11">Adenosine kinase</fullName>
        <shortName evidence="11">AK</shortName>
        <ecNumber evidence="3 11">2.7.1.20</ecNumber>
    </recommendedName>
    <alternativeName>
        <fullName evidence="11">Adenosine 5'-phosphotransferase</fullName>
    </alternativeName>
</protein>
<dbReference type="GO" id="GO:0004001">
    <property type="term" value="F:adenosine kinase activity"/>
    <property type="evidence" value="ECO:0007669"/>
    <property type="project" value="UniProtKB-UniRule"/>
</dbReference>
<dbReference type="GO" id="GO:0005829">
    <property type="term" value="C:cytosol"/>
    <property type="evidence" value="ECO:0007669"/>
    <property type="project" value="TreeGrafter"/>
</dbReference>
<gene>
    <name evidence="14 15 16 17" type="primary">LOC108740703</name>
</gene>
<comment type="subunit">
    <text evidence="11">Monomer.</text>
</comment>
<dbReference type="CDD" id="cd01168">
    <property type="entry name" value="adenosine_kinase"/>
    <property type="match status" value="1"/>
</dbReference>
<evidence type="ECO:0000313" key="14">
    <source>
        <dbReference type="RefSeq" id="XP_018330639.1"/>
    </source>
</evidence>
<dbReference type="GO" id="GO:0005524">
    <property type="term" value="F:ATP binding"/>
    <property type="evidence" value="ECO:0007669"/>
    <property type="project" value="UniProtKB-UniRule"/>
</dbReference>
<keyword evidence="7 11" id="KW-0418">Kinase</keyword>
<dbReference type="EC" id="2.7.1.20" evidence="3 11"/>
<dbReference type="FunFam" id="3.40.1190.20:FF:000006">
    <property type="entry name" value="Adenosine kinase 2"/>
    <property type="match status" value="1"/>
</dbReference>
<comment type="catalytic activity">
    <reaction evidence="11">
        <text>adenosine + ATP = AMP + ADP + H(+)</text>
        <dbReference type="Rhea" id="RHEA:20824"/>
        <dbReference type="ChEBI" id="CHEBI:15378"/>
        <dbReference type="ChEBI" id="CHEBI:16335"/>
        <dbReference type="ChEBI" id="CHEBI:30616"/>
        <dbReference type="ChEBI" id="CHEBI:456215"/>
        <dbReference type="ChEBI" id="CHEBI:456216"/>
        <dbReference type="EC" id="2.7.1.20"/>
    </reaction>
</comment>
<dbReference type="SUPFAM" id="SSF53613">
    <property type="entry name" value="Ribokinase-like"/>
    <property type="match status" value="1"/>
</dbReference>
<dbReference type="InterPro" id="IPR029056">
    <property type="entry name" value="Ribokinase-like"/>
</dbReference>
<dbReference type="PANTHER" id="PTHR45769:SF3">
    <property type="entry name" value="ADENOSINE KINASE"/>
    <property type="match status" value="1"/>
</dbReference>
<evidence type="ECO:0000256" key="1">
    <source>
        <dbReference type="ARBA" id="ARBA00004801"/>
    </source>
</evidence>
<dbReference type="RefSeq" id="XP_018330639.1">
    <property type="nucleotide sequence ID" value="XM_018475137.2"/>
</dbReference>
<evidence type="ECO:0000313" key="15">
    <source>
        <dbReference type="RefSeq" id="XP_018330640.1"/>
    </source>
</evidence>
<comment type="similarity">
    <text evidence="2 11">Belongs to the carbohydrate kinase PfkB family.</text>
</comment>
<keyword evidence="4 11" id="KW-0808">Transferase</keyword>
<dbReference type="RefSeq" id="XP_025829836.1">
    <property type="nucleotide sequence ID" value="XM_025974051.1"/>
</dbReference>
<dbReference type="Proteomes" id="UP000192223">
    <property type="component" value="Unplaced"/>
</dbReference>
<comment type="function">
    <text evidence="11">ATP dependent phosphorylation of adenosine and other related nucleoside analogs to monophosphate derivatives.</text>
</comment>
<dbReference type="UniPathway" id="UPA00588">
    <property type="reaction ID" value="UER00659"/>
</dbReference>
<evidence type="ECO:0000256" key="7">
    <source>
        <dbReference type="ARBA" id="ARBA00022777"/>
    </source>
</evidence>
<dbReference type="CTD" id="39479"/>
<keyword evidence="9 11" id="KW-0460">Magnesium</keyword>
<dbReference type="InterPro" id="IPR001805">
    <property type="entry name" value="Adenokinase"/>
</dbReference>
<keyword evidence="8 11" id="KW-0067">ATP-binding</keyword>
<evidence type="ECO:0000313" key="13">
    <source>
        <dbReference type="Proteomes" id="UP000192223"/>
    </source>
</evidence>
<dbReference type="PANTHER" id="PTHR45769">
    <property type="entry name" value="ADENOSINE KINASE"/>
    <property type="match status" value="1"/>
</dbReference>
<dbReference type="PRINTS" id="PR00989">
    <property type="entry name" value="ADENOKINASE"/>
</dbReference>
<dbReference type="GO" id="GO:0006144">
    <property type="term" value="P:purine nucleobase metabolic process"/>
    <property type="evidence" value="ECO:0007669"/>
    <property type="project" value="TreeGrafter"/>
</dbReference>
<comment type="subcellular location">
    <subcellularLocation>
        <location evidence="11">Nucleus</location>
    </subcellularLocation>
</comment>
<dbReference type="Gene3D" id="3.40.1190.20">
    <property type="match status" value="1"/>
</dbReference>
<dbReference type="OrthoDB" id="432447at2759"/>
<evidence type="ECO:0000256" key="9">
    <source>
        <dbReference type="ARBA" id="ARBA00022842"/>
    </source>
</evidence>
<feature type="domain" description="Carbohydrate kinase PfkB" evidence="12">
    <location>
        <begin position="29"/>
        <end position="339"/>
    </location>
</feature>
<dbReference type="FunFam" id="3.30.1110.10:FF:000001">
    <property type="entry name" value="Adenosine kinase a"/>
    <property type="match status" value="1"/>
</dbReference>
<evidence type="ECO:0000256" key="11">
    <source>
        <dbReference type="RuleBase" id="RU368116"/>
    </source>
</evidence>
<feature type="active site" description="Proton acceptor" evidence="10">
    <location>
        <position position="302"/>
    </location>
</feature>
<dbReference type="STRING" id="224129.A0A1W4XE72"/>
<evidence type="ECO:0000256" key="8">
    <source>
        <dbReference type="ARBA" id="ARBA00022840"/>
    </source>
</evidence>
<proteinExistence type="inferred from homology"/>
<dbReference type="InterPro" id="IPR002173">
    <property type="entry name" value="Carboh/pur_kinase_PfkB_CS"/>
</dbReference>
<dbReference type="Pfam" id="PF00294">
    <property type="entry name" value="PfkB"/>
    <property type="match status" value="1"/>
</dbReference>
<dbReference type="GO" id="GO:0005634">
    <property type="term" value="C:nucleus"/>
    <property type="evidence" value="ECO:0007669"/>
    <property type="project" value="UniProtKB-SubCell"/>
</dbReference>
<dbReference type="KEGG" id="apln:108740703"/>
<comment type="cofactor">
    <cofactor evidence="11">
        <name>Mg(2+)</name>
        <dbReference type="ChEBI" id="CHEBI:18420"/>
    </cofactor>
    <text evidence="11">Binds 3 Mg(2+) ions per subunit.</text>
</comment>
<evidence type="ECO:0000256" key="2">
    <source>
        <dbReference type="ARBA" id="ARBA00010688"/>
    </source>
</evidence>
<dbReference type="RefSeq" id="XP_018330641.1">
    <property type="nucleotide sequence ID" value="XM_018475139.2"/>
</dbReference>
<name>A0A1W4XE72_AGRPL</name>
<dbReference type="GeneID" id="108740703"/>
<keyword evidence="6 11" id="KW-0547">Nucleotide-binding</keyword>
<evidence type="ECO:0000256" key="5">
    <source>
        <dbReference type="ARBA" id="ARBA00022726"/>
    </source>
</evidence>
<organism evidence="13 15">
    <name type="scientific">Agrilus planipennis</name>
    <name type="common">Emerald ash borer</name>
    <name type="synonym">Agrilus marcopoli</name>
    <dbReference type="NCBI Taxonomy" id="224129"/>
    <lineage>
        <taxon>Eukaryota</taxon>
        <taxon>Metazoa</taxon>
        <taxon>Ecdysozoa</taxon>
        <taxon>Arthropoda</taxon>
        <taxon>Hexapoda</taxon>
        <taxon>Insecta</taxon>
        <taxon>Pterygota</taxon>
        <taxon>Neoptera</taxon>
        <taxon>Endopterygota</taxon>
        <taxon>Coleoptera</taxon>
        <taxon>Polyphaga</taxon>
        <taxon>Elateriformia</taxon>
        <taxon>Buprestoidea</taxon>
        <taxon>Buprestidae</taxon>
        <taxon>Agrilinae</taxon>
        <taxon>Agrilus</taxon>
    </lineage>
</organism>
<evidence type="ECO:0000313" key="16">
    <source>
        <dbReference type="RefSeq" id="XP_018330641.1"/>
    </source>
</evidence>
<dbReference type="GO" id="GO:0044209">
    <property type="term" value="P:AMP salvage"/>
    <property type="evidence" value="ECO:0007669"/>
    <property type="project" value="UniProtKB-UniRule"/>
</dbReference>
<evidence type="ECO:0000256" key="10">
    <source>
        <dbReference type="PIRSR" id="PIRSR601805-1"/>
    </source>
</evidence>
<evidence type="ECO:0000256" key="4">
    <source>
        <dbReference type="ARBA" id="ARBA00022679"/>
    </source>
</evidence>
<dbReference type="GO" id="GO:0006169">
    <property type="term" value="P:adenosine salvage"/>
    <property type="evidence" value="ECO:0007669"/>
    <property type="project" value="UniProtKB-ARBA"/>
</dbReference>
<dbReference type="RefSeq" id="XP_018330640.1">
    <property type="nucleotide sequence ID" value="XM_018475138.2"/>
</dbReference>
<comment type="pathway">
    <text evidence="1 11">Purine metabolism; AMP biosynthesis via salvage pathway; AMP from adenosine: step 1/1.</text>
</comment>
<dbReference type="PROSITE" id="PS00584">
    <property type="entry name" value="PFKB_KINASES_2"/>
    <property type="match status" value="1"/>
</dbReference>
<dbReference type="InterPro" id="IPR011611">
    <property type="entry name" value="PfkB_dom"/>
</dbReference>
<keyword evidence="13" id="KW-1185">Reference proteome</keyword>
<dbReference type="AlphaFoldDB" id="A0A1W4XE72"/>
<evidence type="ECO:0000259" key="12">
    <source>
        <dbReference type="Pfam" id="PF00294"/>
    </source>
</evidence>
<dbReference type="Gene3D" id="3.30.1110.10">
    <property type="match status" value="1"/>
</dbReference>
<reference evidence="14 15" key="1">
    <citation type="submission" date="2025-04" db="UniProtKB">
        <authorList>
            <consortium name="RefSeq"/>
        </authorList>
    </citation>
    <scope>IDENTIFICATION</scope>
    <source>
        <tissue evidence="14 15">Entire body</tissue>
    </source>
</reference>
<evidence type="ECO:0000256" key="3">
    <source>
        <dbReference type="ARBA" id="ARBA00012119"/>
    </source>
</evidence>
<keyword evidence="5 11" id="KW-0660">Purine salvage</keyword>
<accession>A0A1W4XE72</accession>